<feature type="compositionally biased region" description="Low complexity" evidence="1">
    <location>
        <begin position="29"/>
        <end position="49"/>
    </location>
</feature>
<comment type="caution">
    <text evidence="2">The sequence shown here is derived from an EMBL/GenBank/DDBJ whole genome shotgun (WGS) entry which is preliminary data.</text>
</comment>
<dbReference type="AlphaFoldDB" id="A0A3S5CSJ1"/>
<accession>A0A3S5CSJ1</accession>
<evidence type="ECO:0000256" key="1">
    <source>
        <dbReference type="SAM" id="MobiDB-lite"/>
    </source>
</evidence>
<proteinExistence type="predicted"/>
<gene>
    <name evidence="2" type="ORF">PXEA_LOCUS26442</name>
</gene>
<organism evidence="2 3">
    <name type="scientific">Protopolystoma xenopodis</name>
    <dbReference type="NCBI Taxonomy" id="117903"/>
    <lineage>
        <taxon>Eukaryota</taxon>
        <taxon>Metazoa</taxon>
        <taxon>Spiralia</taxon>
        <taxon>Lophotrochozoa</taxon>
        <taxon>Platyhelminthes</taxon>
        <taxon>Monogenea</taxon>
        <taxon>Polyopisthocotylea</taxon>
        <taxon>Polystomatidea</taxon>
        <taxon>Polystomatidae</taxon>
        <taxon>Protopolystoma</taxon>
    </lineage>
</organism>
<reference evidence="2" key="1">
    <citation type="submission" date="2018-11" db="EMBL/GenBank/DDBJ databases">
        <authorList>
            <consortium name="Pathogen Informatics"/>
        </authorList>
    </citation>
    <scope>NUCLEOTIDE SEQUENCE</scope>
</reference>
<dbReference type="Proteomes" id="UP000784294">
    <property type="component" value="Unassembled WGS sequence"/>
</dbReference>
<protein>
    <submittedName>
        <fullName evidence="2">Uncharacterized protein</fullName>
    </submittedName>
</protein>
<sequence>MDRLNSSLASATNAATTISTTTGAVVALGKSGSRPIRSTSSRPIRLTSRGHISHAPIRPSAPPPCQSTRLTVDASSPAEHSIPTCGALSHSSSTVNTIDNFRQTGVADTIIASSTCLVAGHEVARTEGTASISGSRPPAKSMDEMSMPRAMGLLSTAVAGSARPARPLGTTALRARAAGGFNSTIQRRSNADKAQTQTVNTHQLKSPEEGNLAASGSTSQPVEVDRLKGPAKPAARAQKGMNNRETDVVEQSLGVISHTILLART</sequence>
<name>A0A3S5CSJ1_9PLAT</name>
<dbReference type="EMBL" id="CAAALY010245011">
    <property type="protein sequence ID" value="VEL33002.1"/>
    <property type="molecule type" value="Genomic_DNA"/>
</dbReference>
<evidence type="ECO:0000313" key="2">
    <source>
        <dbReference type="EMBL" id="VEL33002.1"/>
    </source>
</evidence>
<keyword evidence="3" id="KW-1185">Reference proteome</keyword>
<feature type="region of interest" description="Disordered" evidence="1">
    <location>
        <begin position="187"/>
        <end position="243"/>
    </location>
</feature>
<feature type="region of interest" description="Disordered" evidence="1">
    <location>
        <begin position="29"/>
        <end position="71"/>
    </location>
</feature>
<feature type="compositionally biased region" description="Polar residues" evidence="1">
    <location>
        <begin position="187"/>
        <end position="204"/>
    </location>
</feature>
<evidence type="ECO:0000313" key="3">
    <source>
        <dbReference type="Proteomes" id="UP000784294"/>
    </source>
</evidence>